<feature type="region of interest" description="Disordered" evidence="1">
    <location>
        <begin position="379"/>
        <end position="437"/>
    </location>
</feature>
<organism evidence="3 4">
    <name type="scientific">Streptomyces albireticuli</name>
    <dbReference type="NCBI Taxonomy" id="1940"/>
    <lineage>
        <taxon>Bacteria</taxon>
        <taxon>Bacillati</taxon>
        <taxon>Actinomycetota</taxon>
        <taxon>Actinomycetes</taxon>
        <taxon>Kitasatosporales</taxon>
        <taxon>Streptomycetaceae</taxon>
        <taxon>Streptomyces</taxon>
    </lineage>
</organism>
<keyword evidence="2" id="KW-0812">Transmembrane</keyword>
<feature type="transmembrane region" description="Helical" evidence="2">
    <location>
        <begin position="168"/>
        <end position="190"/>
    </location>
</feature>
<evidence type="ECO:0000313" key="4">
    <source>
        <dbReference type="Proteomes" id="UP000218944"/>
    </source>
</evidence>
<name>A0A2A2DDC1_9ACTN</name>
<feature type="compositionally biased region" description="Low complexity" evidence="1">
    <location>
        <begin position="42"/>
        <end position="85"/>
    </location>
</feature>
<dbReference type="RefSeq" id="WP_095579649.1">
    <property type="nucleotide sequence ID" value="NZ_JAJQQQ010000012.1"/>
</dbReference>
<feature type="region of interest" description="Disordered" evidence="1">
    <location>
        <begin position="193"/>
        <end position="291"/>
    </location>
</feature>
<proteinExistence type="predicted"/>
<dbReference type="EMBL" id="NSJV01000138">
    <property type="protein sequence ID" value="PAU49524.1"/>
    <property type="molecule type" value="Genomic_DNA"/>
</dbReference>
<reference evidence="3 4" key="1">
    <citation type="submission" date="2017-08" db="EMBL/GenBank/DDBJ databases">
        <title>Genome sequence of Streptomyces albireticuli NRRL B-1670.</title>
        <authorList>
            <person name="Graham D.E."/>
            <person name="Mahan K.M."/>
            <person name="Klingeman D.M."/>
            <person name="Hettich R.L."/>
            <person name="Parry R.J."/>
            <person name="Spain J.C."/>
        </authorList>
    </citation>
    <scope>NUCLEOTIDE SEQUENCE [LARGE SCALE GENOMIC DNA]</scope>
    <source>
        <strain evidence="3 4">NRRL B-1670</strain>
    </source>
</reference>
<feature type="compositionally biased region" description="Basic and acidic residues" evidence="1">
    <location>
        <begin position="227"/>
        <end position="251"/>
    </location>
</feature>
<sequence length="460" mass="45846">MNQQHSDGRRPEDGSSGSSRPRVPGPAGLPDPFGTGDPAGPSGSVEASADSSAGSSTDSSAGFSTDSLTGFSADPSADASSSADSFSGSAALYDLIGRSGPSGLAGPSDVSGPSGFTGPSDASGPGGVDEQALRRLLQGAVEELEPSPDALEQLRRAVPMRRARRRQALIGAAAALILGGTALPALLHVASTEDAADEQRTTTASSQRNEDEGGEGRGDGLTGSGGPEEKDSDSQDSPGEERKEEGRKGNEPKPSGTPSSSLPDPTNTFAPVSPTCDRDQLGQGAGTVGAADRDGRVYGAFRVVNVSRTVCTVAGPGTVAASARGSAEPSRVSVVDHTQGDAATGLPSPAVEPSEVILQPGQAYEVKFAWIPSADGGTNSCAKNTGPATPAPSPSEAPAGRAAAEQTPGVSENTPPPKPPGSVVVSHTPDVGEPAIADAKIDDACAGTVYRTGPLAVPTR</sequence>
<feature type="region of interest" description="Disordered" evidence="1">
    <location>
        <begin position="97"/>
        <end position="130"/>
    </location>
</feature>
<keyword evidence="4" id="KW-1185">Reference proteome</keyword>
<feature type="compositionally biased region" description="Polar residues" evidence="1">
    <location>
        <begin position="256"/>
        <end position="270"/>
    </location>
</feature>
<feature type="region of interest" description="Disordered" evidence="1">
    <location>
        <begin position="1"/>
        <end position="85"/>
    </location>
</feature>
<dbReference type="Proteomes" id="UP000218944">
    <property type="component" value="Unassembled WGS sequence"/>
</dbReference>
<feature type="compositionally biased region" description="Low complexity" evidence="1">
    <location>
        <begin position="396"/>
        <end position="405"/>
    </location>
</feature>
<accession>A0A2A2DDC1</accession>
<feature type="compositionally biased region" description="Basic and acidic residues" evidence="1">
    <location>
        <begin position="208"/>
        <end position="218"/>
    </location>
</feature>
<feature type="compositionally biased region" description="Basic and acidic residues" evidence="1">
    <location>
        <begin position="1"/>
        <end position="13"/>
    </location>
</feature>
<evidence type="ECO:0008006" key="5">
    <source>
        <dbReference type="Google" id="ProtNLM"/>
    </source>
</evidence>
<gene>
    <name evidence="3" type="ORF">CK936_07430</name>
</gene>
<comment type="caution">
    <text evidence="3">The sequence shown here is derived from an EMBL/GenBank/DDBJ whole genome shotgun (WGS) entry which is preliminary data.</text>
</comment>
<protein>
    <recommendedName>
        <fullName evidence="5">DUF4232 domain-containing protein</fullName>
    </recommendedName>
</protein>
<evidence type="ECO:0000313" key="3">
    <source>
        <dbReference type="EMBL" id="PAU49524.1"/>
    </source>
</evidence>
<evidence type="ECO:0000256" key="2">
    <source>
        <dbReference type="SAM" id="Phobius"/>
    </source>
</evidence>
<keyword evidence="2" id="KW-1133">Transmembrane helix</keyword>
<dbReference type="AlphaFoldDB" id="A0A2A2DDC1"/>
<keyword evidence="2" id="KW-0472">Membrane</keyword>
<evidence type="ECO:0000256" key="1">
    <source>
        <dbReference type="SAM" id="MobiDB-lite"/>
    </source>
</evidence>